<evidence type="ECO:0000313" key="4">
    <source>
        <dbReference type="Proteomes" id="UP000533900"/>
    </source>
</evidence>
<dbReference type="InterPro" id="IPR000758">
    <property type="entry name" value="Enterovir_OMP"/>
</dbReference>
<organism evidence="3 4">
    <name type="scientific">Winogradskyella flava</name>
    <dbReference type="NCBI Taxonomy" id="1884876"/>
    <lineage>
        <taxon>Bacteria</taxon>
        <taxon>Pseudomonadati</taxon>
        <taxon>Bacteroidota</taxon>
        <taxon>Flavobacteriia</taxon>
        <taxon>Flavobacteriales</taxon>
        <taxon>Flavobacteriaceae</taxon>
        <taxon>Winogradskyella</taxon>
    </lineage>
</organism>
<accession>A0A842IUH0</accession>
<dbReference type="InterPro" id="IPR025665">
    <property type="entry name" value="Beta-barrel_OMP_2"/>
</dbReference>
<comment type="caution">
    <text evidence="3">The sequence shown here is derived from an EMBL/GenBank/DDBJ whole genome shotgun (WGS) entry which is preliminary data.</text>
</comment>
<sequence length="191" mass="20819">MKKILLSAAIAVLGFTQINAQNDDTISSSSETTFGIKAGYSSVALKVSADGAGSATEDLTGFYFGGFAEINLSEKFALQPELVFGNYSEDGESSGVLLLPILAKYKANEEFSLLAGPQFDYLTNEEDSEGLKRLGLGFTIGAAYDITENVILDARYSFGLSDRFDSDIDEFEDFDIEARFSYFQIGLGYRF</sequence>
<dbReference type="Proteomes" id="UP000533900">
    <property type="component" value="Unassembled WGS sequence"/>
</dbReference>
<name>A0A842IUH0_9FLAO</name>
<dbReference type="PROSITE" id="PS00695">
    <property type="entry name" value="ENT_VIR_OMP_2"/>
    <property type="match status" value="1"/>
</dbReference>
<dbReference type="GO" id="GO:0044384">
    <property type="term" value="C:host outer membrane"/>
    <property type="evidence" value="ECO:0007669"/>
    <property type="project" value="InterPro"/>
</dbReference>
<dbReference type="AlphaFoldDB" id="A0A842IUH0"/>
<dbReference type="Pfam" id="PF13568">
    <property type="entry name" value="OMP_b-brl_2"/>
    <property type="match status" value="1"/>
</dbReference>
<keyword evidence="4" id="KW-1185">Reference proteome</keyword>
<dbReference type="RefSeq" id="WP_185790519.1">
    <property type="nucleotide sequence ID" value="NZ_JACLCP010000007.1"/>
</dbReference>
<keyword evidence="1" id="KW-0732">Signal</keyword>
<evidence type="ECO:0000256" key="1">
    <source>
        <dbReference type="SAM" id="SignalP"/>
    </source>
</evidence>
<dbReference type="EMBL" id="JACLCP010000007">
    <property type="protein sequence ID" value="MBC2846812.1"/>
    <property type="molecule type" value="Genomic_DNA"/>
</dbReference>
<gene>
    <name evidence="3" type="ORF">H7F21_17020</name>
</gene>
<dbReference type="SUPFAM" id="SSF56925">
    <property type="entry name" value="OMPA-like"/>
    <property type="match status" value="1"/>
</dbReference>
<evidence type="ECO:0000259" key="2">
    <source>
        <dbReference type="Pfam" id="PF13568"/>
    </source>
</evidence>
<evidence type="ECO:0000313" key="3">
    <source>
        <dbReference type="EMBL" id="MBC2846812.1"/>
    </source>
</evidence>
<feature type="chain" id="PRO_5032391127" evidence="1">
    <location>
        <begin position="21"/>
        <end position="191"/>
    </location>
</feature>
<proteinExistence type="predicted"/>
<dbReference type="InterPro" id="IPR011250">
    <property type="entry name" value="OMP/PagP_B-barrel"/>
</dbReference>
<feature type="domain" description="Outer membrane protein beta-barrel" evidence="2">
    <location>
        <begin position="20"/>
        <end position="164"/>
    </location>
</feature>
<feature type="signal peptide" evidence="1">
    <location>
        <begin position="1"/>
        <end position="20"/>
    </location>
</feature>
<dbReference type="Gene3D" id="2.40.160.20">
    <property type="match status" value="1"/>
</dbReference>
<reference evidence="3" key="1">
    <citation type="submission" date="2020-08" db="EMBL/GenBank/DDBJ databases">
        <title>Winogradskyella ouciana sp. nov., isolated from the hadal seawater of the Mariana Trench.</title>
        <authorList>
            <person name="He X."/>
        </authorList>
    </citation>
    <scope>NUCLEOTIDE SEQUENCE [LARGE SCALE GENOMIC DNA]</scope>
    <source>
        <strain evidence="3">KCTC 52348</strain>
    </source>
</reference>
<protein>
    <submittedName>
        <fullName evidence="3">PorT family protein</fullName>
    </submittedName>
</protein>